<accession>A0ACB9QKL9</accession>
<sequence>MLAEQAPRLRVFSSRSAPAHEEAMLVIGALVYASGSGFEKYMPEFFQYLEMGLQNFEDYQVCATTVGVVGDLCRALEDKILPYCDNIMTQLLKELSSNELHRSVKPPIFSCFGDISLAIGEHFEKYLIYTMPMLQSARPNCRSTQPVLKKT</sequence>
<proteinExistence type="predicted"/>
<keyword evidence="2" id="KW-1185">Reference proteome</keyword>
<organism evidence="1 2">
    <name type="scientific">Melastoma candidum</name>
    <dbReference type="NCBI Taxonomy" id="119954"/>
    <lineage>
        <taxon>Eukaryota</taxon>
        <taxon>Viridiplantae</taxon>
        <taxon>Streptophyta</taxon>
        <taxon>Embryophyta</taxon>
        <taxon>Tracheophyta</taxon>
        <taxon>Spermatophyta</taxon>
        <taxon>Magnoliopsida</taxon>
        <taxon>eudicotyledons</taxon>
        <taxon>Gunneridae</taxon>
        <taxon>Pentapetalae</taxon>
        <taxon>rosids</taxon>
        <taxon>malvids</taxon>
        <taxon>Myrtales</taxon>
        <taxon>Melastomataceae</taxon>
        <taxon>Melastomatoideae</taxon>
        <taxon>Melastomateae</taxon>
        <taxon>Melastoma</taxon>
    </lineage>
</organism>
<reference evidence="2" key="1">
    <citation type="journal article" date="2023" name="Front. Plant Sci.">
        <title>Chromosomal-level genome assembly of Melastoma candidum provides insights into trichome evolution.</title>
        <authorList>
            <person name="Zhong Y."/>
            <person name="Wu W."/>
            <person name="Sun C."/>
            <person name="Zou P."/>
            <person name="Liu Y."/>
            <person name="Dai S."/>
            <person name="Zhou R."/>
        </authorList>
    </citation>
    <scope>NUCLEOTIDE SEQUENCE [LARGE SCALE GENOMIC DNA]</scope>
</reference>
<gene>
    <name evidence="1" type="ORF">MLD38_021654</name>
</gene>
<dbReference type="EMBL" id="CM042885">
    <property type="protein sequence ID" value="KAI4365689.1"/>
    <property type="molecule type" value="Genomic_DNA"/>
</dbReference>
<name>A0ACB9QKL9_9MYRT</name>
<protein>
    <submittedName>
        <fullName evidence="1">Uncharacterized protein</fullName>
    </submittedName>
</protein>
<evidence type="ECO:0000313" key="1">
    <source>
        <dbReference type="EMBL" id="KAI4365689.1"/>
    </source>
</evidence>
<comment type="caution">
    <text evidence="1">The sequence shown here is derived from an EMBL/GenBank/DDBJ whole genome shotgun (WGS) entry which is preliminary data.</text>
</comment>
<evidence type="ECO:0000313" key="2">
    <source>
        <dbReference type="Proteomes" id="UP001057402"/>
    </source>
</evidence>
<dbReference type="Proteomes" id="UP001057402">
    <property type="component" value="Chromosome 6"/>
</dbReference>